<name>A0ABT2GHP3_9MICO</name>
<dbReference type="RefSeq" id="WP_259486624.1">
    <property type="nucleotide sequence ID" value="NZ_JANTEZ010000004.1"/>
</dbReference>
<keyword evidence="3" id="KW-1185">Reference proteome</keyword>
<gene>
    <name evidence="2" type="ORF">NVV95_11170</name>
</gene>
<evidence type="ECO:0000313" key="3">
    <source>
        <dbReference type="Proteomes" id="UP001165580"/>
    </source>
</evidence>
<protein>
    <submittedName>
        <fullName evidence="2">Terminase</fullName>
    </submittedName>
</protein>
<evidence type="ECO:0000313" key="2">
    <source>
        <dbReference type="EMBL" id="MCS5715112.1"/>
    </source>
</evidence>
<dbReference type="Proteomes" id="UP001165580">
    <property type="component" value="Unassembled WGS sequence"/>
</dbReference>
<comment type="caution">
    <text evidence="2">The sequence shown here is derived from an EMBL/GenBank/DDBJ whole genome shotgun (WGS) entry which is preliminary data.</text>
</comment>
<organism evidence="2 3">
    <name type="scientific">Herbiconiux gentiana</name>
    <dbReference type="NCBI Taxonomy" id="2970912"/>
    <lineage>
        <taxon>Bacteria</taxon>
        <taxon>Bacillati</taxon>
        <taxon>Actinomycetota</taxon>
        <taxon>Actinomycetes</taxon>
        <taxon>Micrococcales</taxon>
        <taxon>Microbacteriaceae</taxon>
        <taxon>Herbiconiux</taxon>
    </lineage>
</organism>
<feature type="region of interest" description="Disordered" evidence="1">
    <location>
        <begin position="92"/>
        <end position="115"/>
    </location>
</feature>
<dbReference type="EMBL" id="JANTEZ010000004">
    <property type="protein sequence ID" value="MCS5715112.1"/>
    <property type="molecule type" value="Genomic_DNA"/>
</dbReference>
<evidence type="ECO:0000256" key="1">
    <source>
        <dbReference type="SAM" id="MobiDB-lite"/>
    </source>
</evidence>
<sequence>MTKAKPPVGLRLGGRRLWKQVMDDFELDEHERSVLLQACRIADTLDRLQKVIDDGDVVVASPQGMKANPAIVEFRQQAVTLAKCMASLRIPMGEEESAGRKPQQRVGVRRASAAT</sequence>
<proteinExistence type="predicted"/>
<reference evidence="2" key="1">
    <citation type="submission" date="2022-08" db="EMBL/GenBank/DDBJ databases">
        <authorList>
            <person name="Deng Y."/>
            <person name="Han X.-F."/>
            <person name="Zhang Y.-Q."/>
        </authorList>
    </citation>
    <scope>NUCLEOTIDE SEQUENCE</scope>
    <source>
        <strain evidence="2">CPCC 205716</strain>
    </source>
</reference>
<accession>A0ABT2GHP3</accession>